<evidence type="ECO:0000313" key="3">
    <source>
        <dbReference type="Proteomes" id="UP001172673"/>
    </source>
</evidence>
<keyword evidence="3" id="KW-1185">Reference proteome</keyword>
<dbReference type="SUPFAM" id="SSF51182">
    <property type="entry name" value="RmlC-like cupins"/>
    <property type="match status" value="1"/>
</dbReference>
<dbReference type="PANTHER" id="PTHR36156:SF2">
    <property type="entry name" value="CUPIN TYPE-2 DOMAIN-CONTAINING PROTEIN"/>
    <property type="match status" value="1"/>
</dbReference>
<dbReference type="AlphaFoldDB" id="A0AA38XGU7"/>
<gene>
    <name evidence="2" type="ORF">H2200_003167</name>
</gene>
<dbReference type="Gene3D" id="2.60.120.10">
    <property type="entry name" value="Jelly Rolls"/>
    <property type="match status" value="1"/>
</dbReference>
<protein>
    <recommendedName>
        <fullName evidence="1">Cupin type-2 domain-containing protein</fullName>
    </recommendedName>
</protein>
<dbReference type="CDD" id="cd02231">
    <property type="entry name" value="cupin_BLL6423-like"/>
    <property type="match status" value="1"/>
</dbReference>
<evidence type="ECO:0000259" key="1">
    <source>
        <dbReference type="Pfam" id="PF07883"/>
    </source>
</evidence>
<proteinExistence type="predicted"/>
<feature type="domain" description="Cupin type-2" evidence="1">
    <location>
        <begin position="104"/>
        <end position="172"/>
    </location>
</feature>
<dbReference type="PANTHER" id="PTHR36156">
    <property type="entry name" value="SLR2101 PROTEIN"/>
    <property type="match status" value="1"/>
</dbReference>
<dbReference type="Proteomes" id="UP001172673">
    <property type="component" value="Unassembled WGS sequence"/>
</dbReference>
<comment type="caution">
    <text evidence="2">The sequence shown here is derived from an EMBL/GenBank/DDBJ whole genome shotgun (WGS) entry which is preliminary data.</text>
</comment>
<dbReference type="InterPro" id="IPR014710">
    <property type="entry name" value="RmlC-like_jellyroll"/>
</dbReference>
<sequence>MTQQASVVQGLPKFSRHITTHNTEGIAVFETTDPAISAPSGSSGPGSLSAETSWSNFPNSGFGLGYATDDMPPDFNGNADLTTYNKYQQQHPGIVIQGGSVFRVVDMAPGAESPMHRTVSIDYGVLLEGEIELQLDSGEKRILKKGDLFVQRGTMHKWKNLSDSQPARLVAIQLESKELQVEGRGALKEEFRS</sequence>
<dbReference type="InterPro" id="IPR013096">
    <property type="entry name" value="Cupin_2"/>
</dbReference>
<evidence type="ECO:0000313" key="2">
    <source>
        <dbReference type="EMBL" id="KAJ9613225.1"/>
    </source>
</evidence>
<accession>A0AA38XGU7</accession>
<reference evidence="2" key="1">
    <citation type="submission" date="2022-10" db="EMBL/GenBank/DDBJ databases">
        <title>Culturing micro-colonial fungi from biological soil crusts in the Mojave desert and describing Neophaeococcomyces mojavensis, and introducing the new genera and species Taxawa tesnikishii.</title>
        <authorList>
            <person name="Kurbessoian T."/>
            <person name="Stajich J.E."/>
        </authorList>
    </citation>
    <scope>NUCLEOTIDE SEQUENCE</scope>
    <source>
        <strain evidence="2">TK_41</strain>
    </source>
</reference>
<organism evidence="2 3">
    <name type="scientific">Cladophialophora chaetospira</name>
    <dbReference type="NCBI Taxonomy" id="386627"/>
    <lineage>
        <taxon>Eukaryota</taxon>
        <taxon>Fungi</taxon>
        <taxon>Dikarya</taxon>
        <taxon>Ascomycota</taxon>
        <taxon>Pezizomycotina</taxon>
        <taxon>Eurotiomycetes</taxon>
        <taxon>Chaetothyriomycetidae</taxon>
        <taxon>Chaetothyriales</taxon>
        <taxon>Herpotrichiellaceae</taxon>
        <taxon>Cladophialophora</taxon>
    </lineage>
</organism>
<name>A0AA38XGU7_9EURO</name>
<dbReference type="Pfam" id="PF07883">
    <property type="entry name" value="Cupin_2"/>
    <property type="match status" value="1"/>
</dbReference>
<dbReference type="EMBL" id="JAPDRK010000004">
    <property type="protein sequence ID" value="KAJ9613225.1"/>
    <property type="molecule type" value="Genomic_DNA"/>
</dbReference>
<dbReference type="InterPro" id="IPR011051">
    <property type="entry name" value="RmlC_Cupin_sf"/>
</dbReference>
<dbReference type="InterPro" id="IPR047142">
    <property type="entry name" value="OryJ/VirC-like"/>
</dbReference>